<accession>A0A7R9II01</accession>
<dbReference type="EMBL" id="OE002426">
    <property type="protein sequence ID" value="CAD7458700.1"/>
    <property type="molecule type" value="Genomic_DNA"/>
</dbReference>
<feature type="region of interest" description="Disordered" evidence="1">
    <location>
        <begin position="1"/>
        <end position="58"/>
    </location>
</feature>
<proteinExistence type="predicted"/>
<protein>
    <submittedName>
        <fullName evidence="2">Uncharacterized protein</fullName>
    </submittedName>
</protein>
<sequence length="101" mass="10785">MALFVSGSSKKRQVGRSTSPLSDVSTNSTTSQPVLARPINNNNSHLASNPRPSAPSLPRTLLSKPLFLFLCPTEPARTHGDGFTQLKFVPLVANVNRSAGE</sequence>
<reference evidence="2" key="1">
    <citation type="submission" date="2020-11" db="EMBL/GenBank/DDBJ databases">
        <authorList>
            <person name="Tran Van P."/>
        </authorList>
    </citation>
    <scope>NUCLEOTIDE SEQUENCE</scope>
</reference>
<evidence type="ECO:0000313" key="2">
    <source>
        <dbReference type="EMBL" id="CAD7458700.1"/>
    </source>
</evidence>
<dbReference type="AlphaFoldDB" id="A0A7R9II01"/>
<gene>
    <name evidence="2" type="ORF">TTEB3V08_LOCUS6674</name>
</gene>
<organism evidence="2">
    <name type="scientific">Timema tahoe</name>
    <dbReference type="NCBI Taxonomy" id="61484"/>
    <lineage>
        <taxon>Eukaryota</taxon>
        <taxon>Metazoa</taxon>
        <taxon>Ecdysozoa</taxon>
        <taxon>Arthropoda</taxon>
        <taxon>Hexapoda</taxon>
        <taxon>Insecta</taxon>
        <taxon>Pterygota</taxon>
        <taxon>Neoptera</taxon>
        <taxon>Polyneoptera</taxon>
        <taxon>Phasmatodea</taxon>
        <taxon>Timematodea</taxon>
        <taxon>Timematoidea</taxon>
        <taxon>Timematidae</taxon>
        <taxon>Timema</taxon>
    </lineage>
</organism>
<name>A0A7R9II01_9NEOP</name>
<feature type="compositionally biased region" description="Polar residues" evidence="1">
    <location>
        <begin position="15"/>
        <end position="51"/>
    </location>
</feature>
<evidence type="ECO:0000256" key="1">
    <source>
        <dbReference type="SAM" id="MobiDB-lite"/>
    </source>
</evidence>